<dbReference type="Pfam" id="PF13466">
    <property type="entry name" value="STAS_2"/>
    <property type="match status" value="1"/>
</dbReference>
<protein>
    <recommendedName>
        <fullName evidence="1">STAS domain-containing protein</fullName>
    </recommendedName>
</protein>
<dbReference type="PROSITE" id="PS50801">
    <property type="entry name" value="STAS"/>
    <property type="match status" value="1"/>
</dbReference>
<organism evidence="2">
    <name type="scientific">hydrothermal vent metagenome</name>
    <dbReference type="NCBI Taxonomy" id="652676"/>
    <lineage>
        <taxon>unclassified sequences</taxon>
        <taxon>metagenomes</taxon>
        <taxon>ecological metagenomes</taxon>
    </lineage>
</organism>
<sequence length="107" mass="12360">MIRFSEEAHSCCAQIEGDLTIYTAAELKPDFERLIADQRDMELSLANVSEIDSSGIQWLMLAKRERSRQNLSFRLTNHSNEVLQVFKHFKLVPYFNDLIKPAQSKGE</sequence>
<feature type="domain" description="STAS" evidence="1">
    <location>
        <begin position="14"/>
        <end position="107"/>
    </location>
</feature>
<dbReference type="PANTHER" id="PTHR35849:SF2">
    <property type="entry name" value="BLR2341 PROTEIN"/>
    <property type="match status" value="1"/>
</dbReference>
<dbReference type="InterPro" id="IPR002645">
    <property type="entry name" value="STAS_dom"/>
</dbReference>
<name>A0A3B0Z7I1_9ZZZZ</name>
<dbReference type="InterPro" id="IPR036513">
    <property type="entry name" value="STAS_dom_sf"/>
</dbReference>
<dbReference type="PANTHER" id="PTHR35849">
    <property type="entry name" value="BLR2341 PROTEIN"/>
    <property type="match status" value="1"/>
</dbReference>
<dbReference type="EMBL" id="UOFO01000034">
    <property type="protein sequence ID" value="VAW84153.1"/>
    <property type="molecule type" value="Genomic_DNA"/>
</dbReference>
<dbReference type="InterPro" id="IPR058548">
    <property type="entry name" value="MlaB-like_STAS"/>
</dbReference>
<evidence type="ECO:0000313" key="2">
    <source>
        <dbReference type="EMBL" id="VAW84153.1"/>
    </source>
</evidence>
<dbReference type="InterPro" id="IPR052746">
    <property type="entry name" value="MlaB_ABC_Transporter"/>
</dbReference>
<dbReference type="Gene3D" id="3.30.750.24">
    <property type="entry name" value="STAS domain"/>
    <property type="match status" value="1"/>
</dbReference>
<evidence type="ECO:0000259" key="1">
    <source>
        <dbReference type="PROSITE" id="PS50801"/>
    </source>
</evidence>
<accession>A0A3B0Z7I1</accession>
<dbReference type="AlphaFoldDB" id="A0A3B0Z7I1"/>
<dbReference type="CDD" id="cd07043">
    <property type="entry name" value="STAS_anti-anti-sigma_factors"/>
    <property type="match status" value="1"/>
</dbReference>
<dbReference type="SUPFAM" id="SSF52091">
    <property type="entry name" value="SpoIIaa-like"/>
    <property type="match status" value="1"/>
</dbReference>
<reference evidence="2" key="1">
    <citation type="submission" date="2018-06" db="EMBL/GenBank/DDBJ databases">
        <authorList>
            <person name="Zhirakovskaya E."/>
        </authorList>
    </citation>
    <scope>NUCLEOTIDE SEQUENCE</scope>
</reference>
<gene>
    <name evidence="2" type="ORF">MNBD_GAMMA16-754</name>
</gene>
<proteinExistence type="predicted"/>